<dbReference type="Gene3D" id="3.40.1580.10">
    <property type="entry name" value="SMI1/KNR4-like"/>
    <property type="match status" value="1"/>
</dbReference>
<evidence type="ECO:0000313" key="2">
    <source>
        <dbReference type="EMBL" id="AIQ11226.1"/>
    </source>
</evidence>
<dbReference type="SMART" id="SM00860">
    <property type="entry name" value="SMI1_KNR4"/>
    <property type="match status" value="1"/>
</dbReference>
<dbReference type="EMBL" id="CP009288">
    <property type="protein sequence ID" value="AIQ11226.1"/>
    <property type="molecule type" value="Genomic_DNA"/>
</dbReference>
<dbReference type="Proteomes" id="UP000029409">
    <property type="component" value="Chromosome"/>
</dbReference>
<feature type="domain" description="Knr4/Smi1-like" evidence="1">
    <location>
        <begin position="22"/>
        <end position="135"/>
    </location>
</feature>
<gene>
    <name evidence="2" type="ORF">PDUR_03840</name>
</gene>
<reference evidence="2 3" key="1">
    <citation type="submission" date="2014-08" db="EMBL/GenBank/DDBJ databases">
        <title>Comparative genomics of the Paenibacillus odorifer group.</title>
        <authorList>
            <person name="den Bakker H.C."/>
            <person name="Tsai Y.-C."/>
            <person name="Martin N."/>
            <person name="Korlach J."/>
            <person name="Wiedmann M."/>
        </authorList>
    </citation>
    <scope>NUCLEOTIDE SEQUENCE [LARGE SCALE GENOMIC DNA]</scope>
    <source>
        <strain evidence="2 3">DSM 1735</strain>
    </source>
</reference>
<protein>
    <recommendedName>
        <fullName evidence="1">Knr4/Smi1-like domain-containing protein</fullName>
    </recommendedName>
</protein>
<dbReference type="RefSeq" id="WP_042205155.1">
    <property type="nucleotide sequence ID" value="NZ_CP009288.1"/>
</dbReference>
<keyword evidence="3" id="KW-1185">Reference proteome</keyword>
<dbReference type="AlphaFoldDB" id="A0A089HGY1"/>
<dbReference type="OrthoDB" id="5880263at2"/>
<dbReference type="InterPro" id="IPR037883">
    <property type="entry name" value="Knr4/Smi1-like_sf"/>
</dbReference>
<dbReference type="InterPro" id="IPR018958">
    <property type="entry name" value="Knr4/Smi1-like_dom"/>
</dbReference>
<accession>A0A089HGY1</accession>
<sequence>MELDELIAFIHEHSDDTDFTGGIPDADIEKIERELKVEFPQSYKWFLNNYGSGGLFGVDILGYGKSSIPSVVSNTERLRNLGLPPEYIVIENCEEFFYCIDAGTLLDGDCPIISWDRVAGFSGKRADNFYDFLSNRLSEAKENWDEDF</sequence>
<dbReference type="SUPFAM" id="SSF160631">
    <property type="entry name" value="SMI1/KNR4-like"/>
    <property type="match status" value="1"/>
</dbReference>
<proteinExistence type="predicted"/>
<evidence type="ECO:0000259" key="1">
    <source>
        <dbReference type="SMART" id="SM00860"/>
    </source>
</evidence>
<dbReference type="Pfam" id="PF14567">
    <property type="entry name" value="SUKH_5"/>
    <property type="match status" value="1"/>
</dbReference>
<dbReference type="KEGG" id="pdu:PDUR_03840"/>
<name>A0A089HGY1_PAEDU</name>
<dbReference type="eggNOG" id="ENOG5032WNB">
    <property type="taxonomic scope" value="Bacteria"/>
</dbReference>
<evidence type="ECO:0000313" key="3">
    <source>
        <dbReference type="Proteomes" id="UP000029409"/>
    </source>
</evidence>
<organism evidence="2 3">
    <name type="scientific">Paenibacillus durus</name>
    <name type="common">Paenibacillus azotofixans</name>
    <dbReference type="NCBI Taxonomy" id="44251"/>
    <lineage>
        <taxon>Bacteria</taxon>
        <taxon>Bacillati</taxon>
        <taxon>Bacillota</taxon>
        <taxon>Bacilli</taxon>
        <taxon>Bacillales</taxon>
        <taxon>Paenibacillaceae</taxon>
        <taxon>Paenibacillus</taxon>
    </lineage>
</organism>